<comment type="similarity">
    <text evidence="3">Belongs to the JARID1 histone demethylase family.</text>
</comment>
<evidence type="ECO:0000256" key="6">
    <source>
        <dbReference type="ARBA" id="ARBA00022964"/>
    </source>
</evidence>
<dbReference type="InterPro" id="IPR041667">
    <property type="entry name" value="Cupin_8"/>
</dbReference>
<dbReference type="STRING" id="1764295.A0A5B8MX54"/>
<evidence type="ECO:0000259" key="14">
    <source>
        <dbReference type="PROSITE" id="PS51670"/>
    </source>
</evidence>
<dbReference type="PANTHER" id="PTHR10869:SF246">
    <property type="entry name" value="TRANSMEMBRANE PROLYL 4-HYDROXYLASE"/>
    <property type="match status" value="1"/>
</dbReference>
<organism evidence="15 16">
    <name type="scientific">Chloropicon primus</name>
    <dbReference type="NCBI Taxonomy" id="1764295"/>
    <lineage>
        <taxon>Eukaryota</taxon>
        <taxon>Viridiplantae</taxon>
        <taxon>Chlorophyta</taxon>
        <taxon>Chloropicophyceae</taxon>
        <taxon>Chloropicales</taxon>
        <taxon>Chloropicaceae</taxon>
        <taxon>Chloropicon</taxon>
    </lineage>
</organism>
<dbReference type="PROSITE" id="PS51184">
    <property type="entry name" value="JMJC"/>
    <property type="match status" value="1"/>
</dbReference>
<dbReference type="InterPro" id="IPR003347">
    <property type="entry name" value="JmjC_dom"/>
</dbReference>
<keyword evidence="5" id="KW-0479">Metal-binding</keyword>
<dbReference type="SUPFAM" id="SSF51197">
    <property type="entry name" value="Clavaminate synthase-like"/>
    <property type="match status" value="1"/>
</dbReference>
<evidence type="ECO:0000313" key="15">
    <source>
        <dbReference type="EMBL" id="QDZ24901.1"/>
    </source>
</evidence>
<dbReference type="Pfam" id="PF01549">
    <property type="entry name" value="ShK"/>
    <property type="match status" value="1"/>
</dbReference>
<dbReference type="PROSITE" id="PS51471">
    <property type="entry name" value="FE2OG_OXY"/>
    <property type="match status" value="1"/>
</dbReference>
<reference evidence="15 16" key="1">
    <citation type="submission" date="2018-07" db="EMBL/GenBank/DDBJ databases">
        <title>The complete nuclear genome of the prasinophyte Chloropicon primus (CCMP1205).</title>
        <authorList>
            <person name="Pombert J.-F."/>
            <person name="Otis C."/>
            <person name="Turmel M."/>
            <person name="Lemieux C."/>
        </authorList>
    </citation>
    <scope>NUCLEOTIDE SEQUENCE [LARGE SCALE GENOMIC DNA]</scope>
    <source>
        <strain evidence="15 16">CCMP1205</strain>
    </source>
</reference>
<dbReference type="AlphaFoldDB" id="A0A5B8MX54"/>
<evidence type="ECO:0000256" key="1">
    <source>
        <dbReference type="ARBA" id="ARBA00001961"/>
    </source>
</evidence>
<keyword evidence="9" id="KW-0408">Iron</keyword>
<evidence type="ECO:0000256" key="7">
    <source>
        <dbReference type="ARBA" id="ARBA00022989"/>
    </source>
</evidence>
<evidence type="ECO:0000259" key="13">
    <source>
        <dbReference type="PROSITE" id="PS51471"/>
    </source>
</evidence>
<dbReference type="OrthoDB" id="425950at2759"/>
<evidence type="ECO:0000256" key="2">
    <source>
        <dbReference type="ARBA" id="ARBA00004648"/>
    </source>
</evidence>
<evidence type="ECO:0000259" key="12">
    <source>
        <dbReference type="PROSITE" id="PS51184"/>
    </source>
</evidence>
<dbReference type="Gene3D" id="2.60.120.650">
    <property type="entry name" value="Cupin"/>
    <property type="match status" value="1"/>
</dbReference>
<accession>A0A5B8MX54</accession>
<keyword evidence="16" id="KW-1185">Reference proteome</keyword>
<dbReference type="Gene3D" id="1.10.10.1940">
    <property type="match status" value="1"/>
</dbReference>
<dbReference type="GO" id="GO:0005506">
    <property type="term" value="F:iron ion binding"/>
    <property type="evidence" value="ECO:0007669"/>
    <property type="project" value="InterPro"/>
</dbReference>
<dbReference type="Gene3D" id="2.60.120.620">
    <property type="entry name" value="q2cbj1_9rhob like domain"/>
    <property type="match status" value="1"/>
</dbReference>
<keyword evidence="10" id="KW-0472">Membrane</keyword>
<dbReference type="SMART" id="SM00558">
    <property type="entry name" value="JmjC"/>
    <property type="match status" value="1"/>
</dbReference>
<evidence type="ECO:0000256" key="11">
    <source>
        <dbReference type="ARBA" id="ARBA00049169"/>
    </source>
</evidence>
<evidence type="ECO:0000313" key="16">
    <source>
        <dbReference type="Proteomes" id="UP000316726"/>
    </source>
</evidence>
<evidence type="ECO:0000256" key="5">
    <source>
        <dbReference type="ARBA" id="ARBA00022723"/>
    </source>
</evidence>
<comment type="subcellular location">
    <subcellularLocation>
        <location evidence="2">Endoplasmic reticulum membrane</location>
        <topology evidence="2">Single-pass type II membrane protein</topology>
    </subcellularLocation>
</comment>
<dbReference type="InterPro" id="IPR045054">
    <property type="entry name" value="P4HA-like"/>
</dbReference>
<dbReference type="InterPro" id="IPR044862">
    <property type="entry name" value="Pro_4_hyd_alph_FE2OG_OXY"/>
</dbReference>
<evidence type="ECO:0000256" key="10">
    <source>
        <dbReference type="ARBA" id="ARBA00023136"/>
    </source>
</evidence>
<evidence type="ECO:0000256" key="8">
    <source>
        <dbReference type="ARBA" id="ARBA00023002"/>
    </source>
</evidence>
<keyword evidence="8" id="KW-0560">Oxidoreductase</keyword>
<gene>
    <name evidence="15" type="ORF">A3770_15p74190</name>
</gene>
<comment type="catalytic activity">
    <reaction evidence="11">
        <text>L-prolyl-[collagen] + 2-oxoglutarate + O2 = trans-4-hydroxy-L-prolyl-[collagen] + succinate + CO2</text>
        <dbReference type="Rhea" id="RHEA:18945"/>
        <dbReference type="Rhea" id="RHEA-COMP:11676"/>
        <dbReference type="Rhea" id="RHEA-COMP:11680"/>
        <dbReference type="ChEBI" id="CHEBI:15379"/>
        <dbReference type="ChEBI" id="CHEBI:16526"/>
        <dbReference type="ChEBI" id="CHEBI:16810"/>
        <dbReference type="ChEBI" id="CHEBI:30031"/>
        <dbReference type="ChEBI" id="CHEBI:50342"/>
        <dbReference type="ChEBI" id="CHEBI:61965"/>
        <dbReference type="EC" id="1.14.11.2"/>
    </reaction>
</comment>
<proteinExistence type="inferred from homology"/>
<dbReference type="InterPro" id="IPR005123">
    <property type="entry name" value="Oxoglu/Fe-dep_dioxygenase_dom"/>
</dbReference>
<dbReference type="SMART" id="SM00702">
    <property type="entry name" value="P4Hc"/>
    <property type="match status" value="1"/>
</dbReference>
<feature type="domain" description="Fe2OG dioxygenase" evidence="13">
    <location>
        <begin position="445"/>
        <end position="576"/>
    </location>
</feature>
<dbReference type="Pfam" id="PF13640">
    <property type="entry name" value="2OG-FeII_Oxy_3"/>
    <property type="match status" value="1"/>
</dbReference>
<protein>
    <submittedName>
        <fullName evidence="15">Prolyl 4-hydroxylase</fullName>
    </submittedName>
</protein>
<evidence type="ECO:0000256" key="4">
    <source>
        <dbReference type="ARBA" id="ARBA00022692"/>
    </source>
</evidence>
<dbReference type="SMART" id="SM00254">
    <property type="entry name" value="ShKT"/>
    <property type="match status" value="1"/>
</dbReference>
<dbReference type="GO" id="GO:0004656">
    <property type="term" value="F:procollagen-proline 4-dioxygenase activity"/>
    <property type="evidence" value="ECO:0007669"/>
    <property type="project" value="UniProtKB-EC"/>
</dbReference>
<dbReference type="InterPro" id="IPR003582">
    <property type="entry name" value="ShKT_dom"/>
</dbReference>
<dbReference type="Proteomes" id="UP000316726">
    <property type="component" value="Chromosome 15"/>
</dbReference>
<dbReference type="GO" id="GO:0005789">
    <property type="term" value="C:endoplasmic reticulum membrane"/>
    <property type="evidence" value="ECO:0007669"/>
    <property type="project" value="UniProtKB-SubCell"/>
</dbReference>
<feature type="domain" description="JmjC" evidence="12">
    <location>
        <begin position="113"/>
        <end position="278"/>
    </location>
</feature>
<dbReference type="PANTHER" id="PTHR10869">
    <property type="entry name" value="PROLYL 4-HYDROXYLASE ALPHA SUBUNIT"/>
    <property type="match status" value="1"/>
</dbReference>
<keyword evidence="6" id="KW-0223">Dioxygenase</keyword>
<feature type="domain" description="ShKT" evidence="14">
    <location>
        <begin position="591"/>
        <end position="625"/>
    </location>
</feature>
<name>A0A5B8MX54_9CHLO</name>
<evidence type="ECO:0000256" key="3">
    <source>
        <dbReference type="ARBA" id="ARBA00006801"/>
    </source>
</evidence>
<dbReference type="InterPro" id="IPR006620">
    <property type="entry name" value="Pro_4_hyd_alph"/>
</dbReference>
<dbReference type="Pfam" id="PF13621">
    <property type="entry name" value="Cupin_8"/>
    <property type="match status" value="1"/>
</dbReference>
<evidence type="ECO:0000256" key="9">
    <source>
        <dbReference type="ARBA" id="ARBA00023004"/>
    </source>
</evidence>
<dbReference type="EMBL" id="CP031048">
    <property type="protein sequence ID" value="QDZ24901.1"/>
    <property type="molecule type" value="Genomic_DNA"/>
</dbReference>
<dbReference type="PROSITE" id="PS51670">
    <property type="entry name" value="SHKT"/>
    <property type="match status" value="1"/>
</dbReference>
<sequence length="648" mass="74379">MAEAKGSQGEAVGVESEHHGDVFAIEKKHISEITPEEFETKYVNRAMPIILQGILDTWPAYGVWNTEYFERELGEELVQVAFGKEWKKMTIKDYISSYSEYEEEYRNSGKPSPYLRTWNYTDNHPDFESTFDSSEYFRDLFKKFPKRMRPPFSWLFLGPQGVVTSLHEDIWHTDSWIAQLEGRKKFSLYHPGQRKHLEYVAESRESEFVDPLRPDLVKFPNFKKASAIEGYLEKGEILYIPRRWPHHAVGCMRSVSLTENFFSACNKDVIIPKWESYVQRRMKCEKILGRELRASDNLMKFCCHGGTLPARLVMQILGACPSWSKAGQTTTVETTKFSNKLLQETEFSVSVGGEERTGIWIEPFSWQPRAFVIHNILSEEECDHLVGLAEPVVEASTVVVDSAQRTSGVSSARTSFGTFLRRYQDEIVGRVEEQVALLTGIPMPNGESPQILRYEQHQRYTKHEDYFDRSYLTDTDGRQRIATILLYLSDVDEGGETNFPMGKISREYRDEHGEGANHVNSECGGSLQAAVKPKKGDALLFYSMDPSSTYEDRDSLHEGCPVVEGLKWSATIWMHQGHFRDKEYSTEPAKCEDSHENCESWAKTGECEKNPSYMKPNCKLSCGLCRQCQKGDVLCERKNRFLDAPKKP</sequence>
<dbReference type="GO" id="GO:0031418">
    <property type="term" value="F:L-ascorbic acid binding"/>
    <property type="evidence" value="ECO:0007669"/>
    <property type="project" value="InterPro"/>
</dbReference>
<keyword evidence="4" id="KW-0812">Transmembrane</keyword>
<keyword evidence="7" id="KW-1133">Transmembrane helix</keyword>
<comment type="cofactor">
    <cofactor evidence="1">
        <name>L-ascorbate</name>
        <dbReference type="ChEBI" id="CHEBI:38290"/>
    </cofactor>
</comment>